<dbReference type="InterPro" id="IPR015324">
    <property type="entry name" value="Ribosomal_Rsm22-like"/>
</dbReference>
<proteinExistence type="predicted"/>
<keyword evidence="4" id="KW-0408">Iron</keyword>
<keyword evidence="9" id="KW-1185">Reference proteome</keyword>
<dbReference type="EMBL" id="JAODUP010001390">
    <property type="protein sequence ID" value="KAK2140325.1"/>
    <property type="molecule type" value="Genomic_DNA"/>
</dbReference>
<evidence type="ECO:0000256" key="7">
    <source>
        <dbReference type="ARBA" id="ARBA00045681"/>
    </source>
</evidence>
<dbReference type="Proteomes" id="UP001208570">
    <property type="component" value="Unassembled WGS sequence"/>
</dbReference>
<dbReference type="Pfam" id="PF09243">
    <property type="entry name" value="Rsm22"/>
    <property type="match status" value="1"/>
</dbReference>
<dbReference type="PANTHER" id="PTHR13184">
    <property type="entry name" value="37S RIBOSOMAL PROTEIN S22"/>
    <property type="match status" value="1"/>
</dbReference>
<reference evidence="8" key="1">
    <citation type="journal article" date="2023" name="Mol. Biol. Evol.">
        <title>Third-Generation Sequencing Reveals the Adaptive Role of the Epigenome in Three Deep-Sea Polychaetes.</title>
        <authorList>
            <person name="Perez M."/>
            <person name="Aroh O."/>
            <person name="Sun Y."/>
            <person name="Lan Y."/>
            <person name="Juniper S.K."/>
            <person name="Young C.R."/>
            <person name="Angers B."/>
            <person name="Qian P.Y."/>
        </authorList>
    </citation>
    <scope>NUCLEOTIDE SEQUENCE</scope>
    <source>
        <strain evidence="8">P08H-3</strain>
    </source>
</reference>
<dbReference type="AlphaFoldDB" id="A0AAD9IU61"/>
<dbReference type="GO" id="GO:0051536">
    <property type="term" value="F:iron-sulfur cluster binding"/>
    <property type="evidence" value="ECO:0007669"/>
    <property type="project" value="UniProtKB-KW"/>
</dbReference>
<evidence type="ECO:0000256" key="1">
    <source>
        <dbReference type="ARBA" id="ARBA00004173"/>
    </source>
</evidence>
<dbReference type="GO" id="GO:0008168">
    <property type="term" value="F:methyltransferase activity"/>
    <property type="evidence" value="ECO:0007669"/>
    <property type="project" value="InterPro"/>
</dbReference>
<dbReference type="GO" id="GO:0046872">
    <property type="term" value="F:metal ion binding"/>
    <property type="evidence" value="ECO:0007669"/>
    <property type="project" value="UniProtKB-KW"/>
</dbReference>
<accession>A0AAD9IU61</accession>
<keyword evidence="6" id="KW-0496">Mitochondrion</keyword>
<evidence type="ECO:0000256" key="5">
    <source>
        <dbReference type="ARBA" id="ARBA00023014"/>
    </source>
</evidence>
<evidence type="ECO:0000256" key="3">
    <source>
        <dbReference type="ARBA" id="ARBA00022946"/>
    </source>
</evidence>
<comment type="subcellular location">
    <subcellularLocation>
        <location evidence="1">Mitochondrion</location>
    </subcellularLocation>
</comment>
<dbReference type="GO" id="GO:0005763">
    <property type="term" value="C:mitochondrial small ribosomal subunit"/>
    <property type="evidence" value="ECO:0007669"/>
    <property type="project" value="TreeGrafter"/>
</dbReference>
<evidence type="ECO:0008006" key="10">
    <source>
        <dbReference type="Google" id="ProtNLM"/>
    </source>
</evidence>
<organism evidence="8 9">
    <name type="scientific">Paralvinella palmiformis</name>
    <dbReference type="NCBI Taxonomy" id="53620"/>
    <lineage>
        <taxon>Eukaryota</taxon>
        <taxon>Metazoa</taxon>
        <taxon>Spiralia</taxon>
        <taxon>Lophotrochozoa</taxon>
        <taxon>Annelida</taxon>
        <taxon>Polychaeta</taxon>
        <taxon>Sedentaria</taxon>
        <taxon>Canalipalpata</taxon>
        <taxon>Terebellida</taxon>
        <taxon>Terebelliformia</taxon>
        <taxon>Alvinellidae</taxon>
        <taxon>Paralvinella</taxon>
    </lineage>
</organism>
<dbReference type="PANTHER" id="PTHR13184:SF5">
    <property type="entry name" value="METHYLTRANSFERASE-LIKE PROTEIN 17, MITOCHONDRIAL"/>
    <property type="match status" value="1"/>
</dbReference>
<evidence type="ECO:0000313" key="9">
    <source>
        <dbReference type="Proteomes" id="UP001208570"/>
    </source>
</evidence>
<dbReference type="GO" id="GO:0006412">
    <property type="term" value="P:translation"/>
    <property type="evidence" value="ECO:0007669"/>
    <property type="project" value="InterPro"/>
</dbReference>
<keyword evidence="3" id="KW-0809">Transit peptide</keyword>
<sequence length="472" mass="55102">MSSLNKFRYNRILIIRCLHFTEKSSVVCRFQHVKVNHWVYADPRLKEGLESGVFKHKNHPGIMQLKKCYLPEHLEETMYMLAEKYPEDQLKTAAQKLYNYLWSRHLPPSDASIQTKAVVLESKLTKKIDNVESLTSEDKKQLADRTVDTELLKKLKRIVYHWQPIKYDVFRCFQYMTGRVPYDYSCLYRVLNEIKMRDSNFMPKTLLDFGSGLATSVWAANAIWNGSLHEHYCVDKSMDMNVLAQLLLQEGDEDKPMCYNHVYFRRFMPQSSKNQYDLVISAFSLMELATQTDRLELLMSLWKKTEKYLIILENGTNAGFDAISEARHFILQCPHDLPCPRVTTDKGTPCNFKITFKPFYKDFCHHGHRVKGENVEATFAYLVLKKGIRNSDEQPWSRIVREVHRHSKKVPLNTCSPEGHLEHTVITRKRHGADLYMCARKSNWGDLLPALKRDSLLSSDNDEDDDDDVDSE</sequence>
<keyword evidence="2" id="KW-0479">Metal-binding</keyword>
<keyword evidence="5" id="KW-0411">Iron-sulfur</keyword>
<comment type="caution">
    <text evidence="8">The sequence shown here is derived from an EMBL/GenBank/DDBJ whole genome shotgun (WGS) entry which is preliminary data.</text>
</comment>
<evidence type="ECO:0000256" key="4">
    <source>
        <dbReference type="ARBA" id="ARBA00023004"/>
    </source>
</evidence>
<gene>
    <name evidence="8" type="ORF">LSH36_1383g00008</name>
</gene>
<dbReference type="InterPro" id="IPR052571">
    <property type="entry name" value="Mt_RNA_Methyltransferase"/>
</dbReference>
<name>A0AAD9IU61_9ANNE</name>
<protein>
    <recommendedName>
        <fullName evidence="10">Methyltransferase-like protein 17, mitochondrial</fullName>
    </recommendedName>
</protein>
<evidence type="ECO:0000256" key="6">
    <source>
        <dbReference type="ARBA" id="ARBA00023128"/>
    </source>
</evidence>
<dbReference type="GO" id="GO:0003735">
    <property type="term" value="F:structural constituent of ribosome"/>
    <property type="evidence" value="ECO:0007669"/>
    <property type="project" value="TreeGrafter"/>
</dbReference>
<evidence type="ECO:0000256" key="2">
    <source>
        <dbReference type="ARBA" id="ARBA00022723"/>
    </source>
</evidence>
<comment type="function">
    <text evidence="7">Mitochondrial ribosome (mitoribosome) assembly factor. Binds at the interface of the head and body domains of the mitochondrial small ribosomal subunit (mt-SSU), occluding the mRNA channel and preventing compaction of the head domain towards the body. Probable inactive methyltransferase: retains the characteristic folding and ability to bind S-adenosyl-L-methionine, but it probably lost its methyltransferase activity.</text>
</comment>
<evidence type="ECO:0000313" key="8">
    <source>
        <dbReference type="EMBL" id="KAK2140325.1"/>
    </source>
</evidence>